<evidence type="ECO:0000256" key="1">
    <source>
        <dbReference type="ARBA" id="ARBA00004651"/>
    </source>
</evidence>
<evidence type="ECO:0000256" key="7">
    <source>
        <dbReference type="ARBA" id="ARBA00023136"/>
    </source>
</evidence>
<name>A0ABQ5ZVG5_9GAMM</name>
<sequence length="242" mass="27173">MSEKNGLIALKVSLPVFFGYLPLGASFGVLFSTQLDYAWWIAPLMAVTIFAGSGQLLAVSLLVSFTGLTQVFIAMLLLNARHVFYGLSLLEAFKDAGWRKFYLIFGLTDETYSLLTSRARSEDKGREQQIDFLITLFNHAYWILGCGIGAWLGKNLTFDATGIEFALIALFIVLCIEQYKVLQSSFPIWVGAAAGLLSLLFFPESQQLLIAMLLICAVLFWQYPANKHRYKRRLIKESADEQ</sequence>
<comment type="subcellular location">
    <subcellularLocation>
        <location evidence="1">Cell membrane</location>
        <topology evidence="1">Multi-pass membrane protein</topology>
    </subcellularLocation>
</comment>
<protein>
    <submittedName>
        <fullName evidence="9">Branched-chain amino acid ABC transporter permease</fullName>
    </submittedName>
</protein>
<keyword evidence="10" id="KW-1185">Reference proteome</keyword>
<dbReference type="PANTHER" id="PTHR34979">
    <property type="entry name" value="INNER MEMBRANE PROTEIN YGAZ"/>
    <property type="match status" value="1"/>
</dbReference>
<dbReference type="RefSeq" id="WP_036239538.1">
    <property type="nucleotide sequence ID" value="NZ_BSOR01000026.1"/>
</dbReference>
<keyword evidence="5 8" id="KW-0812">Transmembrane</keyword>
<feature type="transmembrane region" description="Helical" evidence="8">
    <location>
        <begin position="38"/>
        <end position="65"/>
    </location>
</feature>
<dbReference type="PANTHER" id="PTHR34979:SF1">
    <property type="entry name" value="INNER MEMBRANE PROTEIN YGAZ"/>
    <property type="match status" value="1"/>
</dbReference>
<comment type="similarity">
    <text evidence="2">Belongs to the AzlC family.</text>
</comment>
<keyword evidence="3" id="KW-0813">Transport</keyword>
<evidence type="ECO:0000256" key="6">
    <source>
        <dbReference type="ARBA" id="ARBA00022989"/>
    </source>
</evidence>
<gene>
    <name evidence="9" type="ORF">GCM10007878_14470</name>
</gene>
<feature type="transmembrane region" description="Helical" evidence="8">
    <location>
        <begin position="158"/>
        <end position="179"/>
    </location>
</feature>
<evidence type="ECO:0000313" key="10">
    <source>
        <dbReference type="Proteomes" id="UP001156682"/>
    </source>
</evidence>
<feature type="transmembrane region" description="Helical" evidence="8">
    <location>
        <begin position="208"/>
        <end position="225"/>
    </location>
</feature>
<evidence type="ECO:0000313" key="9">
    <source>
        <dbReference type="EMBL" id="GLR64009.1"/>
    </source>
</evidence>
<dbReference type="Proteomes" id="UP001156682">
    <property type="component" value="Unassembled WGS sequence"/>
</dbReference>
<evidence type="ECO:0000256" key="4">
    <source>
        <dbReference type="ARBA" id="ARBA00022475"/>
    </source>
</evidence>
<feature type="transmembrane region" description="Helical" evidence="8">
    <location>
        <begin position="130"/>
        <end position="152"/>
    </location>
</feature>
<keyword evidence="4" id="KW-1003">Cell membrane</keyword>
<evidence type="ECO:0000256" key="8">
    <source>
        <dbReference type="SAM" id="Phobius"/>
    </source>
</evidence>
<dbReference type="InterPro" id="IPR011606">
    <property type="entry name" value="Brnchd-chn_aa_trnsp_permease"/>
</dbReference>
<evidence type="ECO:0000256" key="2">
    <source>
        <dbReference type="ARBA" id="ARBA00010735"/>
    </source>
</evidence>
<comment type="caution">
    <text evidence="9">The sequence shown here is derived from an EMBL/GenBank/DDBJ whole genome shotgun (WGS) entry which is preliminary data.</text>
</comment>
<keyword evidence="7 8" id="KW-0472">Membrane</keyword>
<proteinExistence type="inferred from homology"/>
<reference evidence="10" key="1">
    <citation type="journal article" date="2019" name="Int. J. Syst. Evol. Microbiol.">
        <title>The Global Catalogue of Microorganisms (GCM) 10K type strain sequencing project: providing services to taxonomists for standard genome sequencing and annotation.</title>
        <authorList>
            <consortium name="The Broad Institute Genomics Platform"/>
            <consortium name="The Broad Institute Genome Sequencing Center for Infectious Disease"/>
            <person name="Wu L."/>
            <person name="Ma J."/>
        </authorList>
    </citation>
    <scope>NUCLEOTIDE SEQUENCE [LARGE SCALE GENOMIC DNA]</scope>
    <source>
        <strain evidence="10">NBRC 100033</strain>
    </source>
</reference>
<dbReference type="EMBL" id="BSOR01000026">
    <property type="protein sequence ID" value="GLR64009.1"/>
    <property type="molecule type" value="Genomic_DNA"/>
</dbReference>
<organism evidence="9 10">
    <name type="scientific">Marinospirillum insulare</name>
    <dbReference type="NCBI Taxonomy" id="217169"/>
    <lineage>
        <taxon>Bacteria</taxon>
        <taxon>Pseudomonadati</taxon>
        <taxon>Pseudomonadota</taxon>
        <taxon>Gammaproteobacteria</taxon>
        <taxon>Oceanospirillales</taxon>
        <taxon>Oceanospirillaceae</taxon>
        <taxon>Marinospirillum</taxon>
    </lineage>
</organism>
<dbReference type="Pfam" id="PF03591">
    <property type="entry name" value="AzlC"/>
    <property type="match status" value="1"/>
</dbReference>
<feature type="transmembrane region" description="Helical" evidence="8">
    <location>
        <begin position="186"/>
        <end position="202"/>
    </location>
</feature>
<accession>A0ABQ5ZVG5</accession>
<evidence type="ECO:0000256" key="3">
    <source>
        <dbReference type="ARBA" id="ARBA00022448"/>
    </source>
</evidence>
<keyword evidence="6 8" id="KW-1133">Transmembrane helix</keyword>
<feature type="transmembrane region" description="Helical" evidence="8">
    <location>
        <begin position="12"/>
        <end position="31"/>
    </location>
</feature>
<evidence type="ECO:0000256" key="5">
    <source>
        <dbReference type="ARBA" id="ARBA00022692"/>
    </source>
</evidence>